<dbReference type="Pfam" id="PF01520">
    <property type="entry name" value="Amidase_3"/>
    <property type="match status" value="1"/>
</dbReference>
<accession>A0A1T4LSG0</accession>
<name>A0A1T4LSG0_9FIRM</name>
<feature type="domain" description="MurNAc-LAA" evidence="2">
    <location>
        <begin position="113"/>
        <end position="226"/>
    </location>
</feature>
<evidence type="ECO:0000259" key="2">
    <source>
        <dbReference type="SMART" id="SM00646"/>
    </source>
</evidence>
<dbReference type="STRING" id="290054.SAMN02745114_00999"/>
<dbReference type="PANTHER" id="PTHR30404">
    <property type="entry name" value="N-ACETYLMURAMOYL-L-ALANINE AMIDASE"/>
    <property type="match status" value="1"/>
</dbReference>
<dbReference type="AlphaFoldDB" id="A0A1T4LSG0"/>
<organism evidence="3 4">
    <name type="scientific">Eubacterium coprostanoligenes</name>
    <dbReference type="NCBI Taxonomy" id="290054"/>
    <lineage>
        <taxon>Bacteria</taxon>
        <taxon>Bacillati</taxon>
        <taxon>Bacillota</taxon>
        <taxon>Clostridia</taxon>
        <taxon>Eubacteriales</taxon>
        <taxon>Eubacteriaceae</taxon>
        <taxon>Eubacterium</taxon>
    </lineage>
</organism>
<sequence>MKKALMILFSGFLLIAVCINISYKIDNVMVKTVGINNIQTKKTVIIDPGHGGIDVGTVGIDGSLEKNINLSISLDLYDFLMVSGINTVLTRDGDYEMYRAGEQRTKSDLYNRMDYINSVPNSILISIHQNHFENEAEWGTQVWYSPNDEISPTLADKILQSVKKNIQPENKRENKVSDNSYYILYKAQKPSVMVECGFVSNENENKRLQDKEYQRDMAYSILVGICEEV</sequence>
<dbReference type="SUPFAM" id="SSF53187">
    <property type="entry name" value="Zn-dependent exopeptidases"/>
    <property type="match status" value="1"/>
</dbReference>
<dbReference type="GO" id="GO:0009253">
    <property type="term" value="P:peptidoglycan catabolic process"/>
    <property type="evidence" value="ECO:0007669"/>
    <property type="project" value="InterPro"/>
</dbReference>
<dbReference type="SMART" id="SM00646">
    <property type="entry name" value="Ami_3"/>
    <property type="match status" value="1"/>
</dbReference>
<dbReference type="GO" id="GO:0030288">
    <property type="term" value="C:outer membrane-bounded periplasmic space"/>
    <property type="evidence" value="ECO:0007669"/>
    <property type="project" value="TreeGrafter"/>
</dbReference>
<dbReference type="OrthoDB" id="9806267at2"/>
<dbReference type="EMBL" id="FUWW01000009">
    <property type="protein sequence ID" value="SJZ57662.1"/>
    <property type="molecule type" value="Genomic_DNA"/>
</dbReference>
<evidence type="ECO:0000313" key="3">
    <source>
        <dbReference type="EMBL" id="SJZ57662.1"/>
    </source>
</evidence>
<dbReference type="PANTHER" id="PTHR30404:SF0">
    <property type="entry name" value="N-ACETYLMURAMOYL-L-ALANINE AMIDASE AMIC"/>
    <property type="match status" value="1"/>
</dbReference>
<evidence type="ECO:0000256" key="1">
    <source>
        <dbReference type="ARBA" id="ARBA00022801"/>
    </source>
</evidence>
<keyword evidence="4" id="KW-1185">Reference proteome</keyword>
<dbReference type="InterPro" id="IPR002508">
    <property type="entry name" value="MurNAc-LAA_cat"/>
</dbReference>
<dbReference type="InterPro" id="IPR050695">
    <property type="entry name" value="N-acetylmuramoyl_amidase_3"/>
</dbReference>
<dbReference type="Proteomes" id="UP000190657">
    <property type="component" value="Unassembled WGS sequence"/>
</dbReference>
<evidence type="ECO:0000313" key="4">
    <source>
        <dbReference type="Proteomes" id="UP000190657"/>
    </source>
</evidence>
<dbReference type="GO" id="GO:0008745">
    <property type="term" value="F:N-acetylmuramoyl-L-alanine amidase activity"/>
    <property type="evidence" value="ECO:0007669"/>
    <property type="project" value="InterPro"/>
</dbReference>
<proteinExistence type="predicted"/>
<dbReference type="CDD" id="cd02696">
    <property type="entry name" value="MurNAc-LAA"/>
    <property type="match status" value="1"/>
</dbReference>
<dbReference type="RefSeq" id="WP_078768479.1">
    <property type="nucleotide sequence ID" value="NZ_FUWW01000009.1"/>
</dbReference>
<keyword evidence="1" id="KW-0378">Hydrolase</keyword>
<gene>
    <name evidence="3" type="ORF">SAMN02745114_00999</name>
</gene>
<protein>
    <submittedName>
        <fullName evidence="3">N-acetylmuramoyl-L-alanine amidase</fullName>
    </submittedName>
</protein>
<dbReference type="Gene3D" id="3.40.630.40">
    <property type="entry name" value="Zn-dependent exopeptidases"/>
    <property type="match status" value="1"/>
</dbReference>
<reference evidence="3 4" key="1">
    <citation type="submission" date="2017-02" db="EMBL/GenBank/DDBJ databases">
        <authorList>
            <person name="Peterson S.W."/>
        </authorList>
    </citation>
    <scope>NUCLEOTIDE SEQUENCE [LARGE SCALE GENOMIC DNA]</scope>
    <source>
        <strain evidence="3 4">ATCC 51222</strain>
    </source>
</reference>